<dbReference type="InterPro" id="IPR029016">
    <property type="entry name" value="GAF-like_dom_sf"/>
</dbReference>
<evidence type="ECO:0000313" key="3">
    <source>
        <dbReference type="Proteomes" id="UP000645257"/>
    </source>
</evidence>
<dbReference type="PROSITE" id="PS51833">
    <property type="entry name" value="HDOD"/>
    <property type="match status" value="1"/>
</dbReference>
<reference evidence="2" key="1">
    <citation type="journal article" date="2014" name="Int. J. Syst. Evol. Microbiol.">
        <title>Complete genome sequence of Corynebacterium casei LMG S-19264T (=DSM 44701T), isolated from a smear-ripened cheese.</title>
        <authorList>
            <consortium name="US DOE Joint Genome Institute (JGI-PGF)"/>
            <person name="Walter F."/>
            <person name="Albersmeier A."/>
            <person name="Kalinowski J."/>
            <person name="Ruckert C."/>
        </authorList>
    </citation>
    <scope>NUCLEOTIDE SEQUENCE</scope>
    <source>
        <strain evidence="2">KCTC 32182</strain>
    </source>
</reference>
<dbReference type="SUPFAM" id="SSF109604">
    <property type="entry name" value="HD-domain/PDEase-like"/>
    <property type="match status" value="1"/>
</dbReference>
<gene>
    <name evidence="2" type="ORF">GCM10011289_15320</name>
</gene>
<dbReference type="EMBL" id="BMYX01000007">
    <property type="protein sequence ID" value="GGY13066.1"/>
    <property type="molecule type" value="Genomic_DNA"/>
</dbReference>
<dbReference type="Proteomes" id="UP000645257">
    <property type="component" value="Unassembled WGS sequence"/>
</dbReference>
<comment type="caution">
    <text evidence="2">The sequence shown here is derived from an EMBL/GenBank/DDBJ whole genome shotgun (WGS) entry which is preliminary data.</text>
</comment>
<name>A0A918P1E3_9NEIS</name>
<dbReference type="RefSeq" id="WP_189532958.1">
    <property type="nucleotide sequence ID" value="NZ_BMYX01000007.1"/>
</dbReference>
<reference evidence="2" key="2">
    <citation type="submission" date="2020-09" db="EMBL/GenBank/DDBJ databases">
        <authorList>
            <person name="Sun Q."/>
            <person name="Kim S."/>
        </authorList>
    </citation>
    <scope>NUCLEOTIDE SEQUENCE</scope>
    <source>
        <strain evidence="2">KCTC 32182</strain>
    </source>
</reference>
<protein>
    <recommendedName>
        <fullName evidence="1">HDOD domain-containing protein</fullName>
    </recommendedName>
</protein>
<keyword evidence="3" id="KW-1185">Reference proteome</keyword>
<accession>A0A918P1E3</accession>
<sequence>MELDNWIQSIAARRWPILPDTLAALHDQTSRHPDLIRFTDLANLTLSDPLLLFDLLRVIGGSRALQRNESVPSIEQAMMLIGLEGVVARFSRLVALDLSDGRFSPEVLEAVGMWLARGRVAALTIKDWLSAEGDHKVEDCFVAALVYNLPACFYLLYRNEVPVRPLLQQVADTFATDYPKVLEHFVRQVPLPVGLQQLLGGGAPNRRRQLLKLAVAAANGLEQGHWRSQWQTGVDAAARLMGIPGEEAYHSVVQAVLQVARHSRAPGYAFPVRELLFLEGEYHRIAPSAAASLPVGASVETALKEAVRHLANDLKFQRILFLRYDRPRHVLKLRYQVGLPESHPLRKLPVELEPGSFFALLTSKPQSFHAPAMVRAKLVHKYPDAFFDYLGDQEFAVMTVFTENTLHGVFYVDNGLTGQPIGDAVYMRFKELVARMTHIL</sequence>
<organism evidence="2 3">
    <name type="scientific">Paludibacterium paludis</name>
    <dbReference type="NCBI Taxonomy" id="1225769"/>
    <lineage>
        <taxon>Bacteria</taxon>
        <taxon>Pseudomonadati</taxon>
        <taxon>Pseudomonadota</taxon>
        <taxon>Betaproteobacteria</taxon>
        <taxon>Neisseriales</taxon>
        <taxon>Chromobacteriaceae</taxon>
        <taxon>Paludibacterium</taxon>
    </lineage>
</organism>
<dbReference type="Gene3D" id="1.10.3210.10">
    <property type="entry name" value="Hypothetical protein af1432"/>
    <property type="match status" value="1"/>
</dbReference>
<dbReference type="Pfam" id="PF08668">
    <property type="entry name" value="HDOD"/>
    <property type="match status" value="1"/>
</dbReference>
<proteinExistence type="predicted"/>
<dbReference type="AlphaFoldDB" id="A0A918P1E3"/>
<evidence type="ECO:0000313" key="2">
    <source>
        <dbReference type="EMBL" id="GGY13066.1"/>
    </source>
</evidence>
<dbReference type="InterPro" id="IPR013976">
    <property type="entry name" value="HDOD"/>
</dbReference>
<feature type="domain" description="HDOD" evidence="1">
    <location>
        <begin position="15"/>
        <end position="205"/>
    </location>
</feature>
<dbReference type="Gene3D" id="3.30.450.40">
    <property type="match status" value="1"/>
</dbReference>
<evidence type="ECO:0000259" key="1">
    <source>
        <dbReference type="PROSITE" id="PS51833"/>
    </source>
</evidence>